<keyword evidence="3" id="KW-1185">Reference proteome</keyword>
<dbReference type="Proteomes" id="UP000472270">
    <property type="component" value="Unassembled WGS sequence"/>
</dbReference>
<evidence type="ECO:0000256" key="1">
    <source>
        <dbReference type="SAM" id="SignalP"/>
    </source>
</evidence>
<proteinExistence type="predicted"/>
<organism evidence="2 3">
    <name type="scientific">Sinocyclocheilus rhinocerous</name>
    <dbReference type="NCBI Taxonomy" id="307959"/>
    <lineage>
        <taxon>Eukaryota</taxon>
        <taxon>Metazoa</taxon>
        <taxon>Chordata</taxon>
        <taxon>Craniata</taxon>
        <taxon>Vertebrata</taxon>
        <taxon>Euteleostomi</taxon>
        <taxon>Actinopterygii</taxon>
        <taxon>Neopterygii</taxon>
        <taxon>Teleostei</taxon>
        <taxon>Ostariophysi</taxon>
        <taxon>Cypriniformes</taxon>
        <taxon>Cyprinidae</taxon>
        <taxon>Cyprininae</taxon>
        <taxon>Sinocyclocheilus</taxon>
    </lineage>
</organism>
<protein>
    <submittedName>
        <fullName evidence="2">Uncharacterized protein</fullName>
    </submittedName>
</protein>
<evidence type="ECO:0000313" key="3">
    <source>
        <dbReference type="Proteomes" id="UP000472270"/>
    </source>
</evidence>
<keyword evidence="1" id="KW-0732">Signal</keyword>
<dbReference type="AlphaFoldDB" id="A0A673HVQ2"/>
<sequence length="111" mass="12428">TKYFMPGLYFVFWFCLCATVVREGRSVGPSTEGYPVPLPGIAEEFTQLVEGRAAVCLGTDPKQEFFFFLSPLSRLSQSREYPPACEGRWGYVTRGAGPRAMGTERGRWSNC</sequence>
<accession>A0A673HVQ2</accession>
<reference evidence="2" key="2">
    <citation type="submission" date="2025-09" db="UniProtKB">
        <authorList>
            <consortium name="Ensembl"/>
        </authorList>
    </citation>
    <scope>IDENTIFICATION</scope>
</reference>
<reference evidence="2" key="1">
    <citation type="submission" date="2025-08" db="UniProtKB">
        <authorList>
            <consortium name="Ensembl"/>
        </authorList>
    </citation>
    <scope>IDENTIFICATION</scope>
</reference>
<evidence type="ECO:0000313" key="2">
    <source>
        <dbReference type="Ensembl" id="ENSSRHP00000030321.1"/>
    </source>
</evidence>
<feature type="chain" id="PRO_5025631070" evidence="1">
    <location>
        <begin position="24"/>
        <end position="111"/>
    </location>
</feature>
<dbReference type="Ensembl" id="ENSSRHT00000031210.1">
    <property type="protein sequence ID" value="ENSSRHP00000030321.1"/>
    <property type="gene ID" value="ENSSRHG00000015736.1"/>
</dbReference>
<feature type="signal peptide" evidence="1">
    <location>
        <begin position="1"/>
        <end position="23"/>
    </location>
</feature>
<name>A0A673HVQ2_9TELE</name>